<accession>A0A2I1HCV0</accession>
<evidence type="ECO:0000313" key="2">
    <source>
        <dbReference type="Proteomes" id="UP000234323"/>
    </source>
</evidence>
<dbReference type="AlphaFoldDB" id="A0A2I1HCV0"/>
<gene>
    <name evidence="1" type="ORF">RhiirA4_477096</name>
</gene>
<dbReference type="EMBL" id="LLXI01002256">
    <property type="protein sequence ID" value="PKY56650.1"/>
    <property type="molecule type" value="Genomic_DNA"/>
</dbReference>
<dbReference type="VEuPathDB" id="FungiDB:FUN_014240"/>
<sequence>MAGNTSFKILHGESISRQQKRKVKEVIRDFKEANLTFPVSEADFILREWLTVEITSPSIIYAPLTTKTVTSQANAPIVTETAGLPLSNIELNTPVTNNIVNLSSTTSEVNTPAATEIAVETPGKKRKGKRE</sequence>
<organism evidence="1 2">
    <name type="scientific">Rhizophagus irregularis</name>
    <dbReference type="NCBI Taxonomy" id="588596"/>
    <lineage>
        <taxon>Eukaryota</taxon>
        <taxon>Fungi</taxon>
        <taxon>Fungi incertae sedis</taxon>
        <taxon>Mucoromycota</taxon>
        <taxon>Glomeromycotina</taxon>
        <taxon>Glomeromycetes</taxon>
        <taxon>Glomerales</taxon>
        <taxon>Glomeraceae</taxon>
        <taxon>Rhizophagus</taxon>
    </lineage>
</organism>
<dbReference type="VEuPathDB" id="FungiDB:RhiirFUN_016857"/>
<proteinExistence type="predicted"/>
<protein>
    <submittedName>
        <fullName evidence="1">Uncharacterized protein</fullName>
    </submittedName>
</protein>
<keyword evidence="2" id="KW-1185">Reference proteome</keyword>
<dbReference type="Proteomes" id="UP000234323">
    <property type="component" value="Unassembled WGS sequence"/>
</dbReference>
<comment type="caution">
    <text evidence="1">The sequence shown here is derived from an EMBL/GenBank/DDBJ whole genome shotgun (WGS) entry which is preliminary data.</text>
</comment>
<evidence type="ECO:0000313" key="1">
    <source>
        <dbReference type="EMBL" id="PKY56650.1"/>
    </source>
</evidence>
<name>A0A2I1HCV0_9GLOM</name>
<reference evidence="1 2" key="1">
    <citation type="submission" date="2015-10" db="EMBL/GenBank/DDBJ databases">
        <title>Genome analyses suggest a sexual origin of heterokaryosis in a supposedly ancient asexual fungus.</title>
        <authorList>
            <person name="Ropars J."/>
            <person name="Sedzielewska K."/>
            <person name="Noel J."/>
            <person name="Charron P."/>
            <person name="Farinelli L."/>
            <person name="Marton T."/>
            <person name="Kruger M."/>
            <person name="Pelin A."/>
            <person name="Brachmann A."/>
            <person name="Corradi N."/>
        </authorList>
    </citation>
    <scope>NUCLEOTIDE SEQUENCE [LARGE SCALE GENOMIC DNA]</scope>
    <source>
        <strain evidence="1 2">A4</strain>
    </source>
</reference>